<dbReference type="OrthoDB" id="10032541at2759"/>
<sequence length="123" mass="13393">MSEEQSPFAKGAVGGSGGGGESGPIYGDQTAKQVVVERGLFIAAKVNLLITLILCIVRAAVNPVNAGLYLMCALSLCLFTGLEFYLIHLERMGELVSSRRWFVYVFGVFMFMQSICTDILVFE</sequence>
<dbReference type="EMBL" id="NIVC01002524">
    <property type="protein sequence ID" value="PAA57151.1"/>
    <property type="molecule type" value="Genomic_DNA"/>
</dbReference>
<dbReference type="AlphaFoldDB" id="A0A267E6G3"/>
<evidence type="ECO:0000313" key="3">
    <source>
        <dbReference type="EMBL" id="PAA57151.1"/>
    </source>
</evidence>
<comment type="caution">
    <text evidence="3">The sequence shown here is derived from an EMBL/GenBank/DDBJ whole genome shotgun (WGS) entry which is preliminary data.</text>
</comment>
<evidence type="ECO:0000313" key="4">
    <source>
        <dbReference type="Proteomes" id="UP000215902"/>
    </source>
</evidence>
<proteinExistence type="predicted"/>
<evidence type="ECO:0000256" key="1">
    <source>
        <dbReference type="SAM" id="MobiDB-lite"/>
    </source>
</evidence>
<name>A0A267E6G3_9PLAT</name>
<reference evidence="3 4" key="1">
    <citation type="submission" date="2017-06" db="EMBL/GenBank/DDBJ databases">
        <title>A platform for efficient transgenesis in Macrostomum lignano, a flatworm model organism for stem cell research.</title>
        <authorList>
            <person name="Berezikov E."/>
        </authorList>
    </citation>
    <scope>NUCLEOTIDE SEQUENCE [LARGE SCALE GENOMIC DNA]</scope>
    <source>
        <strain evidence="3">DV1</strain>
        <tissue evidence="3">Whole organism</tissue>
    </source>
</reference>
<evidence type="ECO:0000256" key="2">
    <source>
        <dbReference type="SAM" id="Phobius"/>
    </source>
</evidence>
<feature type="transmembrane region" description="Helical" evidence="2">
    <location>
        <begin position="101"/>
        <end position="122"/>
    </location>
</feature>
<dbReference type="Proteomes" id="UP000215902">
    <property type="component" value="Unassembled WGS sequence"/>
</dbReference>
<keyword evidence="2" id="KW-0472">Membrane</keyword>
<feature type="transmembrane region" description="Helical" evidence="2">
    <location>
        <begin position="67"/>
        <end position="89"/>
    </location>
</feature>
<keyword evidence="2" id="KW-0812">Transmembrane</keyword>
<accession>A0A267E6G3</accession>
<feature type="region of interest" description="Disordered" evidence="1">
    <location>
        <begin position="1"/>
        <end position="24"/>
    </location>
</feature>
<keyword evidence="2" id="KW-1133">Transmembrane helix</keyword>
<organism evidence="3 4">
    <name type="scientific">Macrostomum lignano</name>
    <dbReference type="NCBI Taxonomy" id="282301"/>
    <lineage>
        <taxon>Eukaryota</taxon>
        <taxon>Metazoa</taxon>
        <taxon>Spiralia</taxon>
        <taxon>Lophotrochozoa</taxon>
        <taxon>Platyhelminthes</taxon>
        <taxon>Rhabditophora</taxon>
        <taxon>Macrostomorpha</taxon>
        <taxon>Macrostomida</taxon>
        <taxon>Macrostomidae</taxon>
        <taxon>Macrostomum</taxon>
    </lineage>
</organism>
<protein>
    <submittedName>
        <fullName evidence="3">Uncharacterized protein</fullName>
    </submittedName>
</protein>
<keyword evidence="4" id="KW-1185">Reference proteome</keyword>
<feature type="compositionally biased region" description="Gly residues" evidence="1">
    <location>
        <begin position="12"/>
        <end position="22"/>
    </location>
</feature>
<feature type="transmembrane region" description="Helical" evidence="2">
    <location>
        <begin position="40"/>
        <end position="61"/>
    </location>
</feature>
<gene>
    <name evidence="3" type="ORF">BOX15_Mlig029004g1</name>
</gene>